<dbReference type="InterPro" id="IPR004358">
    <property type="entry name" value="Sig_transdc_His_kin-like_C"/>
</dbReference>
<evidence type="ECO:0000259" key="17">
    <source>
        <dbReference type="PROSITE" id="PS50885"/>
    </source>
</evidence>
<feature type="transmembrane region" description="Helical" evidence="15">
    <location>
        <begin position="304"/>
        <end position="322"/>
    </location>
</feature>
<evidence type="ECO:0000256" key="2">
    <source>
        <dbReference type="ARBA" id="ARBA00004651"/>
    </source>
</evidence>
<proteinExistence type="predicted"/>
<keyword evidence="4" id="KW-1003">Cell membrane</keyword>
<keyword evidence="14" id="KW-0175">Coiled coil</keyword>
<dbReference type="PANTHER" id="PTHR34220:SF11">
    <property type="entry name" value="SENSOR PROTEIN KINASE HPTS"/>
    <property type="match status" value="1"/>
</dbReference>
<evidence type="ECO:0000256" key="6">
    <source>
        <dbReference type="ARBA" id="ARBA00022679"/>
    </source>
</evidence>
<evidence type="ECO:0000256" key="11">
    <source>
        <dbReference type="ARBA" id="ARBA00022989"/>
    </source>
</evidence>
<dbReference type="RefSeq" id="WP_213125092.1">
    <property type="nucleotide sequence ID" value="NZ_JAGYPG010000002.1"/>
</dbReference>
<dbReference type="PROSITE" id="PS50885">
    <property type="entry name" value="HAMP"/>
    <property type="match status" value="1"/>
</dbReference>
<evidence type="ECO:0000256" key="13">
    <source>
        <dbReference type="ARBA" id="ARBA00023136"/>
    </source>
</evidence>
<dbReference type="InterPro" id="IPR050640">
    <property type="entry name" value="Bact_2-comp_sensor_kinase"/>
</dbReference>
<dbReference type="InterPro" id="IPR036890">
    <property type="entry name" value="HATPase_C_sf"/>
</dbReference>
<keyword evidence="12" id="KW-0902">Two-component regulatory system</keyword>
<dbReference type="SMART" id="SM00387">
    <property type="entry name" value="HATPase_c"/>
    <property type="match status" value="1"/>
</dbReference>
<dbReference type="PRINTS" id="PR00344">
    <property type="entry name" value="BCTRLSENSOR"/>
</dbReference>
<evidence type="ECO:0000313" key="19">
    <source>
        <dbReference type="Proteomes" id="UP000681414"/>
    </source>
</evidence>
<dbReference type="Pfam" id="PF06580">
    <property type="entry name" value="His_kinase"/>
    <property type="match status" value="1"/>
</dbReference>
<dbReference type="EC" id="2.7.13.3" evidence="3"/>
<evidence type="ECO:0000256" key="3">
    <source>
        <dbReference type="ARBA" id="ARBA00012438"/>
    </source>
</evidence>
<feature type="domain" description="Histidine kinase" evidence="16">
    <location>
        <begin position="486"/>
        <end position="596"/>
    </location>
</feature>
<keyword evidence="8" id="KW-0547">Nucleotide-binding</keyword>
<sequence>MRKLLHMLHSLSLRSRLIIAVIICILLPWMGTYVVSNYITKDLLEKRAVEESRNSLRMIELSVNNILDDIMYTSNYIQFNTEFNRLLKSYQALNLHSFENKNKLALHHTEVTKALAGITDLLSPTYITILFENNLFYTNYSTLEYDPREFYEEPWFDQLKDLNFYKSFWLGAHKNYIAKDSNLTPYLITIGRKIESSGELKAYVIISLDESRISHLFEAFQSEIPTHFFLTDENGVIFSSEDKSKIGEKLPFQVKQNQYNVIDFNNEQHLLVTYPLSYANWRLVSLVPYHDTIGAINNVSRTTILIQGVFLLIFLLGLIVLVREITKPVLKLNKVTKSVEEGDLRARANIFGNNDLAHLGQSFDHMLDTVETMIEQVRIQEEQKRNAELEMLQAQINPHFLFNTLNAIRLKIKLSGDQDSAALIYSLSALLRMTINRNNAFITLEDELMVVKHYVDLMNFRHKYNAELDIFIDEEVKKLKVPRFFLQPVIENSIIHGYKQKNGIIKIAAEQSQELLTLTVADDGVGIPQKRLLELRKRIYENQASTSNKYKASFTGIGVQNVYQRLKLIYGDAFHLNVKSEQHIGTSFTFEIPIRKENELV</sequence>
<evidence type="ECO:0000256" key="8">
    <source>
        <dbReference type="ARBA" id="ARBA00022741"/>
    </source>
</evidence>
<evidence type="ECO:0000256" key="15">
    <source>
        <dbReference type="SAM" id="Phobius"/>
    </source>
</evidence>
<keyword evidence="19" id="KW-1185">Reference proteome</keyword>
<dbReference type="PROSITE" id="PS50109">
    <property type="entry name" value="HIS_KIN"/>
    <property type="match status" value="1"/>
</dbReference>
<keyword evidence="10" id="KW-0067">ATP-binding</keyword>
<feature type="domain" description="HAMP" evidence="17">
    <location>
        <begin position="323"/>
        <end position="375"/>
    </location>
</feature>
<dbReference type="InterPro" id="IPR003660">
    <property type="entry name" value="HAMP_dom"/>
</dbReference>
<dbReference type="Pfam" id="PF00672">
    <property type="entry name" value="HAMP"/>
    <property type="match status" value="1"/>
</dbReference>
<protein>
    <recommendedName>
        <fullName evidence="3">histidine kinase</fullName>
        <ecNumber evidence="3">2.7.13.3</ecNumber>
    </recommendedName>
</protein>
<evidence type="ECO:0000256" key="9">
    <source>
        <dbReference type="ARBA" id="ARBA00022777"/>
    </source>
</evidence>
<dbReference type="Proteomes" id="UP000681414">
    <property type="component" value="Unassembled WGS sequence"/>
</dbReference>
<dbReference type="InterPro" id="IPR005467">
    <property type="entry name" value="His_kinase_dom"/>
</dbReference>
<dbReference type="CDD" id="cd06225">
    <property type="entry name" value="HAMP"/>
    <property type="match status" value="1"/>
</dbReference>
<dbReference type="InterPro" id="IPR010559">
    <property type="entry name" value="Sig_transdc_His_kin_internal"/>
</dbReference>
<evidence type="ECO:0000256" key="7">
    <source>
        <dbReference type="ARBA" id="ARBA00022692"/>
    </source>
</evidence>
<comment type="catalytic activity">
    <reaction evidence="1">
        <text>ATP + protein L-histidine = ADP + protein N-phospho-L-histidine.</text>
        <dbReference type="EC" id="2.7.13.3"/>
    </reaction>
</comment>
<dbReference type="Pfam" id="PF02518">
    <property type="entry name" value="HATPase_c"/>
    <property type="match status" value="1"/>
</dbReference>
<keyword evidence="11 15" id="KW-1133">Transmembrane helix</keyword>
<comment type="subcellular location">
    <subcellularLocation>
        <location evidence="2">Cell membrane</location>
        <topology evidence="2">Multi-pass membrane protein</topology>
    </subcellularLocation>
</comment>
<keyword evidence="6" id="KW-0808">Transferase</keyword>
<dbReference type="SMART" id="SM00304">
    <property type="entry name" value="HAMP"/>
    <property type="match status" value="1"/>
</dbReference>
<dbReference type="GO" id="GO:0000155">
    <property type="term" value="F:phosphorelay sensor kinase activity"/>
    <property type="evidence" value="ECO:0007669"/>
    <property type="project" value="InterPro"/>
</dbReference>
<feature type="coiled-coil region" evidence="14">
    <location>
        <begin position="370"/>
        <end position="397"/>
    </location>
</feature>
<gene>
    <name evidence="18" type="ORF">KHA97_12685</name>
</gene>
<dbReference type="GO" id="GO:0005886">
    <property type="term" value="C:plasma membrane"/>
    <property type="evidence" value="ECO:0007669"/>
    <property type="project" value="UniProtKB-SubCell"/>
</dbReference>
<evidence type="ECO:0000313" key="18">
    <source>
        <dbReference type="EMBL" id="MBS4195916.1"/>
    </source>
</evidence>
<evidence type="ECO:0000256" key="10">
    <source>
        <dbReference type="ARBA" id="ARBA00022840"/>
    </source>
</evidence>
<reference evidence="18 19" key="1">
    <citation type="submission" date="2021-05" db="EMBL/GenBank/DDBJ databases">
        <title>Novel Bacillus species.</title>
        <authorList>
            <person name="Liu G."/>
        </authorList>
    </citation>
    <scope>NUCLEOTIDE SEQUENCE [LARGE SCALE GENOMIC DNA]</scope>
    <source>
        <strain evidence="19">FJAT-49780</strain>
    </source>
</reference>
<keyword evidence="5" id="KW-0597">Phosphoprotein</keyword>
<organism evidence="18 19">
    <name type="scientific">Lederbergia citri</name>
    <dbReference type="NCBI Taxonomy" id="2833580"/>
    <lineage>
        <taxon>Bacteria</taxon>
        <taxon>Bacillati</taxon>
        <taxon>Bacillota</taxon>
        <taxon>Bacilli</taxon>
        <taxon>Bacillales</taxon>
        <taxon>Bacillaceae</taxon>
        <taxon>Lederbergia</taxon>
    </lineage>
</organism>
<dbReference type="EMBL" id="JAGYPG010000002">
    <property type="protein sequence ID" value="MBS4195916.1"/>
    <property type="molecule type" value="Genomic_DNA"/>
</dbReference>
<dbReference type="Gene3D" id="3.30.565.10">
    <property type="entry name" value="Histidine kinase-like ATPase, C-terminal domain"/>
    <property type="match status" value="1"/>
</dbReference>
<evidence type="ECO:0000259" key="16">
    <source>
        <dbReference type="PROSITE" id="PS50109"/>
    </source>
</evidence>
<keyword evidence="7 15" id="KW-0812">Transmembrane</keyword>
<dbReference type="Pfam" id="PF02743">
    <property type="entry name" value="dCache_1"/>
    <property type="match status" value="1"/>
</dbReference>
<dbReference type="GO" id="GO:0005524">
    <property type="term" value="F:ATP binding"/>
    <property type="evidence" value="ECO:0007669"/>
    <property type="project" value="UniProtKB-KW"/>
</dbReference>
<dbReference type="AlphaFoldDB" id="A0A942TFP0"/>
<dbReference type="SUPFAM" id="SSF55874">
    <property type="entry name" value="ATPase domain of HSP90 chaperone/DNA topoisomerase II/histidine kinase"/>
    <property type="match status" value="1"/>
</dbReference>
<dbReference type="SUPFAM" id="SSF158472">
    <property type="entry name" value="HAMP domain-like"/>
    <property type="match status" value="1"/>
</dbReference>
<dbReference type="PANTHER" id="PTHR34220">
    <property type="entry name" value="SENSOR HISTIDINE KINASE YPDA"/>
    <property type="match status" value="1"/>
</dbReference>
<evidence type="ECO:0000256" key="4">
    <source>
        <dbReference type="ARBA" id="ARBA00022475"/>
    </source>
</evidence>
<evidence type="ECO:0000256" key="12">
    <source>
        <dbReference type="ARBA" id="ARBA00023012"/>
    </source>
</evidence>
<evidence type="ECO:0000256" key="1">
    <source>
        <dbReference type="ARBA" id="ARBA00000085"/>
    </source>
</evidence>
<evidence type="ECO:0000256" key="14">
    <source>
        <dbReference type="SAM" id="Coils"/>
    </source>
</evidence>
<keyword evidence="13 15" id="KW-0472">Membrane</keyword>
<accession>A0A942TFP0</accession>
<name>A0A942TFP0_9BACI</name>
<dbReference type="InterPro" id="IPR033479">
    <property type="entry name" value="dCache_1"/>
</dbReference>
<comment type="caution">
    <text evidence="18">The sequence shown here is derived from an EMBL/GenBank/DDBJ whole genome shotgun (WGS) entry which is preliminary data.</text>
</comment>
<dbReference type="InterPro" id="IPR003594">
    <property type="entry name" value="HATPase_dom"/>
</dbReference>
<keyword evidence="9 18" id="KW-0418">Kinase</keyword>
<evidence type="ECO:0000256" key="5">
    <source>
        <dbReference type="ARBA" id="ARBA00022553"/>
    </source>
</evidence>
<dbReference type="Gene3D" id="3.30.450.20">
    <property type="entry name" value="PAS domain"/>
    <property type="match status" value="1"/>
</dbReference>
<dbReference type="Gene3D" id="1.10.287.130">
    <property type="match status" value="1"/>
</dbReference>